<keyword evidence="1" id="KW-0067">ATP-binding</keyword>
<feature type="compositionally biased region" description="Low complexity" evidence="2">
    <location>
        <begin position="21"/>
        <end position="31"/>
    </location>
</feature>
<dbReference type="RefSeq" id="XP_002786570.1">
    <property type="nucleotide sequence ID" value="XM_002786524.1"/>
</dbReference>
<evidence type="ECO:0000259" key="4">
    <source>
        <dbReference type="Pfam" id="PF21530"/>
    </source>
</evidence>
<dbReference type="Pfam" id="PF05970">
    <property type="entry name" value="PIF1"/>
    <property type="match status" value="1"/>
</dbReference>
<dbReference type="GO" id="GO:0000723">
    <property type="term" value="P:telomere maintenance"/>
    <property type="evidence" value="ECO:0007669"/>
    <property type="project" value="InterPro"/>
</dbReference>
<reference evidence="5 6" key="1">
    <citation type="submission" date="2008-07" db="EMBL/GenBank/DDBJ databases">
        <authorList>
            <person name="El-Sayed N."/>
            <person name="Caler E."/>
            <person name="Inman J."/>
            <person name="Amedeo P."/>
            <person name="Hass B."/>
            <person name="Wortman J."/>
        </authorList>
    </citation>
    <scope>NUCLEOTIDE SEQUENCE [LARGE SCALE GENOMIC DNA]</scope>
    <source>
        <strain evidence="6">ATCC 50983 / TXsc</strain>
    </source>
</reference>
<dbReference type="CDD" id="cd18037">
    <property type="entry name" value="DEXSc_Pif1_like"/>
    <property type="match status" value="1"/>
</dbReference>
<keyword evidence="1" id="KW-0378">Hydrolase</keyword>
<feature type="region of interest" description="Disordered" evidence="2">
    <location>
        <begin position="1"/>
        <end position="43"/>
    </location>
</feature>
<keyword evidence="1" id="KW-0547">Nucleotide-binding</keyword>
<dbReference type="SUPFAM" id="SSF52540">
    <property type="entry name" value="P-loop containing nucleoside triphosphate hydrolases"/>
    <property type="match status" value="2"/>
</dbReference>
<dbReference type="OrthoDB" id="425788at2759"/>
<dbReference type="InParanoid" id="C5KB40"/>
<feature type="domain" description="DNA helicase Pif1-like DEAD-box helicase" evidence="3">
    <location>
        <begin position="107"/>
        <end position="299"/>
    </location>
</feature>
<evidence type="ECO:0000313" key="5">
    <source>
        <dbReference type="EMBL" id="EER18366.1"/>
    </source>
</evidence>
<dbReference type="GO" id="GO:0006310">
    <property type="term" value="P:DNA recombination"/>
    <property type="evidence" value="ECO:0007669"/>
    <property type="project" value="UniProtKB-KW"/>
</dbReference>
<comment type="catalytic activity">
    <reaction evidence="1">
        <text>ATP + H2O = ADP + phosphate + H(+)</text>
        <dbReference type="Rhea" id="RHEA:13065"/>
        <dbReference type="ChEBI" id="CHEBI:15377"/>
        <dbReference type="ChEBI" id="CHEBI:15378"/>
        <dbReference type="ChEBI" id="CHEBI:30616"/>
        <dbReference type="ChEBI" id="CHEBI:43474"/>
        <dbReference type="ChEBI" id="CHEBI:456216"/>
        <dbReference type="EC" id="5.6.2.3"/>
    </reaction>
</comment>
<evidence type="ECO:0000256" key="1">
    <source>
        <dbReference type="RuleBase" id="RU363044"/>
    </source>
</evidence>
<feature type="region of interest" description="Disordered" evidence="2">
    <location>
        <begin position="567"/>
        <end position="608"/>
    </location>
</feature>
<dbReference type="InterPro" id="IPR049163">
    <property type="entry name" value="Pif1-like_2B_dom"/>
</dbReference>
<dbReference type="PANTHER" id="PTHR47642:SF7">
    <property type="entry name" value="ATP-DEPENDENT DNA HELICASE PIF1"/>
    <property type="match status" value="1"/>
</dbReference>
<dbReference type="EMBL" id="GG671811">
    <property type="protein sequence ID" value="EER18366.1"/>
    <property type="molecule type" value="Genomic_DNA"/>
</dbReference>
<organism evidence="6">
    <name type="scientific">Perkinsus marinus (strain ATCC 50983 / TXsc)</name>
    <dbReference type="NCBI Taxonomy" id="423536"/>
    <lineage>
        <taxon>Eukaryota</taxon>
        <taxon>Sar</taxon>
        <taxon>Alveolata</taxon>
        <taxon>Perkinsozoa</taxon>
        <taxon>Perkinsea</taxon>
        <taxon>Perkinsida</taxon>
        <taxon>Perkinsidae</taxon>
        <taxon>Perkinsus</taxon>
    </lineage>
</organism>
<dbReference type="InterPro" id="IPR027417">
    <property type="entry name" value="P-loop_NTPase"/>
</dbReference>
<dbReference type="GO" id="GO:0006281">
    <property type="term" value="P:DNA repair"/>
    <property type="evidence" value="ECO:0007669"/>
    <property type="project" value="UniProtKB-KW"/>
</dbReference>
<feature type="region of interest" description="Disordered" evidence="2">
    <location>
        <begin position="82"/>
        <end position="103"/>
    </location>
</feature>
<gene>
    <name evidence="5" type="ORF">Pmar_PMAR005276</name>
</gene>
<protein>
    <recommendedName>
        <fullName evidence="1">ATP-dependent DNA helicase</fullName>
        <ecNumber evidence="1">5.6.2.3</ecNumber>
    </recommendedName>
</protein>
<accession>C5KB40</accession>
<dbReference type="CDD" id="cd18809">
    <property type="entry name" value="SF1_C_RecD"/>
    <property type="match status" value="1"/>
</dbReference>
<evidence type="ECO:0000256" key="2">
    <source>
        <dbReference type="SAM" id="MobiDB-lite"/>
    </source>
</evidence>
<keyword evidence="1" id="KW-0347">Helicase</keyword>
<dbReference type="Gene3D" id="3.40.50.300">
    <property type="entry name" value="P-loop containing nucleotide triphosphate hydrolases"/>
    <property type="match status" value="2"/>
</dbReference>
<dbReference type="InterPro" id="IPR051055">
    <property type="entry name" value="PIF1_helicase"/>
</dbReference>
<comment type="cofactor">
    <cofactor evidence="1">
        <name>Mg(2+)</name>
        <dbReference type="ChEBI" id="CHEBI:18420"/>
    </cofactor>
</comment>
<feature type="region of interest" description="Disordered" evidence="2">
    <location>
        <begin position="421"/>
        <end position="441"/>
    </location>
</feature>
<keyword evidence="6" id="KW-1185">Reference proteome</keyword>
<dbReference type="OMA" id="CVSESAM"/>
<dbReference type="EC" id="5.6.2.3" evidence="1"/>
<dbReference type="Pfam" id="PF21530">
    <property type="entry name" value="Pif1_2B_dom"/>
    <property type="match status" value="1"/>
</dbReference>
<feature type="domain" description="DNA helicase Pif1-like 2B" evidence="4">
    <location>
        <begin position="381"/>
        <end position="418"/>
    </location>
</feature>
<evidence type="ECO:0000313" key="6">
    <source>
        <dbReference type="Proteomes" id="UP000007800"/>
    </source>
</evidence>
<sequence>MFSVTPNEVIELEPTTPPPASQRRSPSSQRSITNARPLPESTIESFFYSPSNLKASMGKSDMESMEPPTKRRTIPFWMQEDRGKDAAPWKKQRRTRGPAVFEEEGELSDQQRYVFDLVVKHKRSIFFTGSAGTGKTRTLREVIKALPQKSTFITALTGIASTLLDRRATTLHSFAGIGLARGTKHDLVRFVRKNGKAVQNWQDCKVLIIDEVSMMSADLFNKLDYVAKEIRSERTKPFGGIQLVLVGDFYQLPPVFKNRQSDANLEQGLKCYESPEWDRVIEMNVRLTQVYRTKDKALKDMLDEIRDNNLSQRSMNLLKRLQREITTPSGVRPTILYPMNEQVDRKNAEEMSRLTGESETYEAEDSGHPEDLQYMDRYTLFPRKLTLKIGAQVMLLKNQNGDTGTRLVNGSQGKVVGFVSASGGLSPGSEDDPEKEWRESPSPRLPMVQFSHMGEIVEQVIGFENFELETKNRKMKRKQIPLKLSWAMTIHKAQGMSIDCVQVDISRVFAEGQAYVALSRARSIEGLQVLSFDARRFGCSPEVVQFYKTHVRDAPLVYSSGGDTTAAVGSSKDSNESAANRASVASNSSQVGVPGKWNKKRDLKKRGI</sequence>
<dbReference type="InterPro" id="IPR010285">
    <property type="entry name" value="DNA_helicase_pif1-like_DEAD"/>
</dbReference>
<dbReference type="GO" id="GO:0043139">
    <property type="term" value="F:5'-3' DNA helicase activity"/>
    <property type="evidence" value="ECO:0007669"/>
    <property type="project" value="UniProtKB-EC"/>
</dbReference>
<dbReference type="GeneID" id="9049172"/>
<dbReference type="Proteomes" id="UP000007800">
    <property type="component" value="Unassembled WGS sequence"/>
</dbReference>
<feature type="compositionally biased region" description="Low complexity" evidence="2">
    <location>
        <begin position="576"/>
        <end position="589"/>
    </location>
</feature>
<evidence type="ECO:0000259" key="3">
    <source>
        <dbReference type="Pfam" id="PF05970"/>
    </source>
</evidence>
<dbReference type="AlphaFoldDB" id="C5KB40"/>
<dbReference type="PANTHER" id="PTHR47642">
    <property type="entry name" value="ATP-DEPENDENT DNA HELICASE"/>
    <property type="match status" value="1"/>
</dbReference>
<dbReference type="GO" id="GO:0005524">
    <property type="term" value="F:ATP binding"/>
    <property type="evidence" value="ECO:0007669"/>
    <property type="project" value="UniProtKB-KW"/>
</dbReference>
<dbReference type="GO" id="GO:0016887">
    <property type="term" value="F:ATP hydrolysis activity"/>
    <property type="evidence" value="ECO:0007669"/>
    <property type="project" value="RHEA"/>
</dbReference>
<proteinExistence type="inferred from homology"/>
<name>C5KB40_PERM5</name>
<keyword evidence="1" id="KW-0234">DNA repair</keyword>
<keyword evidence="1" id="KW-0227">DNA damage</keyword>
<feature type="compositionally biased region" description="Basic residues" evidence="2">
    <location>
        <begin position="597"/>
        <end position="608"/>
    </location>
</feature>
<keyword evidence="1" id="KW-0233">DNA recombination</keyword>
<comment type="similarity">
    <text evidence="1">Belongs to the helicase family.</text>
</comment>